<protein>
    <submittedName>
        <fullName evidence="1">Uncharacterized protein</fullName>
    </submittedName>
</protein>
<proteinExistence type="predicted"/>
<keyword evidence="2" id="KW-1185">Reference proteome</keyword>
<sequence length="95" mass="10924">MADLDRLNSARFTEYINGPDIPDDERQQIVFLRDICNKIINGKPLEEQHFEKLEDYGILNGPDIERMRDKDFVGIVNTLLTTEPLCSALNNCPED</sequence>
<accession>A0AAN9YZD5</accession>
<name>A0AAN9YZD5_9ORTH</name>
<organism evidence="1 2">
    <name type="scientific">Gryllus longicercus</name>
    <dbReference type="NCBI Taxonomy" id="2509291"/>
    <lineage>
        <taxon>Eukaryota</taxon>
        <taxon>Metazoa</taxon>
        <taxon>Ecdysozoa</taxon>
        <taxon>Arthropoda</taxon>
        <taxon>Hexapoda</taxon>
        <taxon>Insecta</taxon>
        <taxon>Pterygota</taxon>
        <taxon>Neoptera</taxon>
        <taxon>Polyneoptera</taxon>
        <taxon>Orthoptera</taxon>
        <taxon>Ensifera</taxon>
        <taxon>Gryllidea</taxon>
        <taxon>Grylloidea</taxon>
        <taxon>Gryllidae</taxon>
        <taxon>Gryllinae</taxon>
        <taxon>Gryllus</taxon>
    </lineage>
</organism>
<evidence type="ECO:0000313" key="2">
    <source>
        <dbReference type="Proteomes" id="UP001378592"/>
    </source>
</evidence>
<dbReference type="EMBL" id="JAZDUA010000734">
    <property type="protein sequence ID" value="KAK7789577.1"/>
    <property type="molecule type" value="Genomic_DNA"/>
</dbReference>
<evidence type="ECO:0000313" key="1">
    <source>
        <dbReference type="EMBL" id="KAK7789577.1"/>
    </source>
</evidence>
<reference evidence="1 2" key="1">
    <citation type="submission" date="2024-03" db="EMBL/GenBank/DDBJ databases">
        <title>The genome assembly and annotation of the cricket Gryllus longicercus Weissman &amp; Gray.</title>
        <authorList>
            <person name="Szrajer S."/>
            <person name="Gray D."/>
            <person name="Ylla G."/>
        </authorList>
    </citation>
    <scope>NUCLEOTIDE SEQUENCE [LARGE SCALE GENOMIC DNA]</scope>
    <source>
        <strain evidence="1">DAG 2021-001</strain>
        <tissue evidence="1">Whole body minus gut</tissue>
    </source>
</reference>
<comment type="caution">
    <text evidence="1">The sequence shown here is derived from an EMBL/GenBank/DDBJ whole genome shotgun (WGS) entry which is preliminary data.</text>
</comment>
<dbReference type="Proteomes" id="UP001378592">
    <property type="component" value="Unassembled WGS sequence"/>
</dbReference>
<gene>
    <name evidence="1" type="ORF">R5R35_007510</name>
</gene>
<dbReference type="AlphaFoldDB" id="A0AAN9YZD5"/>